<dbReference type="OrthoDB" id="1368at2759"/>
<keyword evidence="9" id="KW-1185">Reference proteome</keyword>
<keyword evidence="6 7" id="KW-0472">Membrane</keyword>
<dbReference type="AlphaFoldDB" id="A0A0M0J896"/>
<evidence type="ECO:0000256" key="6">
    <source>
        <dbReference type="ARBA" id="ARBA00023136"/>
    </source>
</evidence>
<keyword evidence="3 7" id="KW-0812">Transmembrane</keyword>
<dbReference type="Proteomes" id="UP000037460">
    <property type="component" value="Unassembled WGS sequence"/>
</dbReference>
<feature type="transmembrane region" description="Helical" evidence="7">
    <location>
        <begin position="54"/>
        <end position="71"/>
    </location>
</feature>
<dbReference type="EMBL" id="JWZX01003247">
    <property type="protein sequence ID" value="KOO22821.1"/>
    <property type="molecule type" value="Genomic_DNA"/>
</dbReference>
<dbReference type="GO" id="GO:0005254">
    <property type="term" value="F:chloride channel activity"/>
    <property type="evidence" value="ECO:0007669"/>
    <property type="project" value="InterPro"/>
</dbReference>
<evidence type="ECO:0000256" key="5">
    <source>
        <dbReference type="ARBA" id="ARBA00023065"/>
    </source>
</evidence>
<dbReference type="InterPro" id="IPR044669">
    <property type="entry name" value="YneE/VCCN1/2-like"/>
</dbReference>
<evidence type="ECO:0000256" key="3">
    <source>
        <dbReference type="ARBA" id="ARBA00022692"/>
    </source>
</evidence>
<name>A0A0M0J896_9EUKA</name>
<proteinExistence type="predicted"/>
<dbReference type="GO" id="GO:0016020">
    <property type="term" value="C:membrane"/>
    <property type="evidence" value="ECO:0007669"/>
    <property type="project" value="UniProtKB-SubCell"/>
</dbReference>
<keyword evidence="4 7" id="KW-1133">Transmembrane helix</keyword>
<feature type="transmembrane region" description="Helical" evidence="7">
    <location>
        <begin position="91"/>
        <end position="112"/>
    </location>
</feature>
<feature type="transmembrane region" description="Helical" evidence="7">
    <location>
        <begin position="287"/>
        <end position="306"/>
    </location>
</feature>
<evidence type="ECO:0000256" key="1">
    <source>
        <dbReference type="ARBA" id="ARBA00004141"/>
    </source>
</evidence>
<keyword evidence="2" id="KW-0813">Transport</keyword>
<evidence type="ECO:0000313" key="9">
    <source>
        <dbReference type="Proteomes" id="UP000037460"/>
    </source>
</evidence>
<protein>
    <submittedName>
        <fullName evidence="8">Uncharacterized protein</fullName>
    </submittedName>
</protein>
<feature type="transmembrane region" description="Helical" evidence="7">
    <location>
        <begin position="312"/>
        <end position="328"/>
    </location>
</feature>
<accession>A0A0M0J896</accession>
<reference evidence="9" key="1">
    <citation type="journal article" date="2015" name="PLoS Genet.">
        <title>Genome Sequence and Transcriptome Analyses of Chrysochromulina tobin: Metabolic Tools for Enhanced Algal Fitness in the Prominent Order Prymnesiales (Haptophyceae).</title>
        <authorList>
            <person name="Hovde B.T."/>
            <person name="Deodato C.R."/>
            <person name="Hunsperger H.M."/>
            <person name="Ryken S.A."/>
            <person name="Yost W."/>
            <person name="Jha R.K."/>
            <person name="Patterson J."/>
            <person name="Monnat R.J. Jr."/>
            <person name="Barlow S.B."/>
            <person name="Starkenburg S.R."/>
            <person name="Cattolico R.A."/>
        </authorList>
    </citation>
    <scope>NUCLEOTIDE SEQUENCE</scope>
    <source>
        <strain evidence="9">CCMP291</strain>
    </source>
</reference>
<comment type="subcellular location">
    <subcellularLocation>
        <location evidence="1">Membrane</location>
        <topology evidence="1">Multi-pass membrane protein</topology>
    </subcellularLocation>
</comment>
<dbReference type="Pfam" id="PF25539">
    <property type="entry name" value="Bestrophin_2"/>
    <property type="match status" value="1"/>
</dbReference>
<organism evidence="8 9">
    <name type="scientific">Chrysochromulina tobinii</name>
    <dbReference type="NCBI Taxonomy" id="1460289"/>
    <lineage>
        <taxon>Eukaryota</taxon>
        <taxon>Haptista</taxon>
        <taxon>Haptophyta</taxon>
        <taxon>Prymnesiophyceae</taxon>
        <taxon>Prymnesiales</taxon>
        <taxon>Chrysochromulinaceae</taxon>
        <taxon>Chrysochromulina</taxon>
    </lineage>
</organism>
<keyword evidence="5" id="KW-0406">Ion transport</keyword>
<comment type="caution">
    <text evidence="8">The sequence shown here is derived from an EMBL/GenBank/DDBJ whole genome shotgun (WGS) entry which is preliminary data.</text>
</comment>
<gene>
    <name evidence="8" type="ORF">Ctob_002171</name>
</gene>
<evidence type="ECO:0000256" key="2">
    <source>
        <dbReference type="ARBA" id="ARBA00022448"/>
    </source>
</evidence>
<evidence type="ECO:0000313" key="8">
    <source>
        <dbReference type="EMBL" id="KOO22821.1"/>
    </source>
</evidence>
<sequence>MRSTVQPADRQFLKRQKGVKAKIAALAFTLDKPLLSLLQCHISVFPRACCRVELWFFTLLHTGLFVLKLYGYTPLLASITNERAPVNEWAITLEVSIVSISSTFMALLLVFYNSQCYGRFTSFYHASCGMGGALQEIAEITSVTMAGSPAQRWDVCRYALASATTIYGKVLNLSRNKLAKLDDEAWERLMVSEEAWLGTAKEGVEPAMPALLDDKERFVLCSAECAGKEFQILQMWSLDAAYRVYAPNGGADGLMCHYGRLEDAVLRLRSHGAAITNLLEMPVPFPYYHILVVIMFVNFTLFSVAFLDLNSYATPVAMFLIVFIFSAMRELSSALANPFGTDEAASLVSAYVHKQRELISFLACSERWQMHAYTLSSIKTTQPSAVPTVRALLSPPPAAAAVQLPGYECVNVNGKVSWQPVRAGAHAEGENQIVYEKED</sequence>
<evidence type="ECO:0000256" key="4">
    <source>
        <dbReference type="ARBA" id="ARBA00022989"/>
    </source>
</evidence>
<evidence type="ECO:0000256" key="7">
    <source>
        <dbReference type="SAM" id="Phobius"/>
    </source>
</evidence>